<comment type="caution">
    <text evidence="1">The sequence shown here is derived from an EMBL/GenBank/DDBJ whole genome shotgun (WGS) entry which is preliminary data.</text>
</comment>
<accession>A0ABP6NP42</accession>
<evidence type="ECO:0000313" key="2">
    <source>
        <dbReference type="Proteomes" id="UP001501637"/>
    </source>
</evidence>
<dbReference type="Proteomes" id="UP001501637">
    <property type="component" value="Unassembled WGS sequence"/>
</dbReference>
<keyword evidence="2" id="KW-1185">Reference proteome</keyword>
<evidence type="ECO:0000313" key="1">
    <source>
        <dbReference type="EMBL" id="GAA3153724.1"/>
    </source>
</evidence>
<gene>
    <name evidence="1" type="ORF">GCM10010449_84240</name>
</gene>
<name>A0ABP6NP42_9ACTN</name>
<sequence>MPDGEGPQQERGHAVGQLLRAMRKAAQRADFWKAADPARRALQSAMKRRSSLSVGFCMAGHSPTGIGGSCQSGVHPDVIAATRSVRREV</sequence>
<organism evidence="1 2">
    <name type="scientific">Streptomyces rectiviolaceus</name>
    <dbReference type="NCBI Taxonomy" id="332591"/>
    <lineage>
        <taxon>Bacteria</taxon>
        <taxon>Bacillati</taxon>
        <taxon>Actinomycetota</taxon>
        <taxon>Actinomycetes</taxon>
        <taxon>Kitasatosporales</taxon>
        <taxon>Streptomycetaceae</taxon>
        <taxon>Streptomyces</taxon>
    </lineage>
</organism>
<proteinExistence type="predicted"/>
<dbReference type="EMBL" id="BAAAUG010000244">
    <property type="protein sequence ID" value="GAA3153724.1"/>
    <property type="molecule type" value="Genomic_DNA"/>
</dbReference>
<protein>
    <submittedName>
        <fullName evidence="1">Uncharacterized protein</fullName>
    </submittedName>
</protein>
<reference evidence="2" key="1">
    <citation type="journal article" date="2019" name="Int. J. Syst. Evol. Microbiol.">
        <title>The Global Catalogue of Microorganisms (GCM) 10K type strain sequencing project: providing services to taxonomists for standard genome sequencing and annotation.</title>
        <authorList>
            <consortium name="The Broad Institute Genomics Platform"/>
            <consortium name="The Broad Institute Genome Sequencing Center for Infectious Disease"/>
            <person name="Wu L."/>
            <person name="Ma J."/>
        </authorList>
    </citation>
    <scope>NUCLEOTIDE SEQUENCE [LARGE SCALE GENOMIC DNA]</scope>
    <source>
        <strain evidence="2">JCM 9092</strain>
    </source>
</reference>